<evidence type="ECO:0000256" key="4">
    <source>
        <dbReference type="ARBA" id="ARBA00022763"/>
    </source>
</evidence>
<dbReference type="InterPro" id="IPR043502">
    <property type="entry name" value="DNA/RNA_pol_sf"/>
</dbReference>
<proteinExistence type="inferred from homology"/>
<dbReference type="PANTHER" id="PTHR11076:SF35">
    <property type="entry name" value="DNA REPAIR PROTEIN HOMOLOG YOBH"/>
    <property type="match status" value="1"/>
</dbReference>
<evidence type="ECO:0000256" key="2">
    <source>
        <dbReference type="ARBA" id="ARBA00022457"/>
    </source>
</evidence>
<dbReference type="Proteomes" id="UP000049472">
    <property type="component" value="Unassembled WGS sequence"/>
</dbReference>
<evidence type="ECO:0000256" key="1">
    <source>
        <dbReference type="ARBA" id="ARBA00010945"/>
    </source>
</evidence>
<dbReference type="GO" id="GO:0006281">
    <property type="term" value="P:DNA repair"/>
    <property type="evidence" value="ECO:0007669"/>
    <property type="project" value="InterPro"/>
</dbReference>
<name>A0A0M6WEK1_9FIRM</name>
<dbReference type="Gene3D" id="1.10.150.20">
    <property type="entry name" value="5' to 3' exonuclease, C-terminal subdomain"/>
    <property type="match status" value="1"/>
</dbReference>
<dbReference type="RefSeq" id="WP_055061298.1">
    <property type="nucleotide sequence ID" value="NZ_CVRQ01000012.1"/>
</dbReference>
<organism evidence="8 9">
    <name type="scientific">Agathobacter rectalis</name>
    <dbReference type="NCBI Taxonomy" id="39491"/>
    <lineage>
        <taxon>Bacteria</taxon>
        <taxon>Bacillati</taxon>
        <taxon>Bacillota</taxon>
        <taxon>Clostridia</taxon>
        <taxon>Lachnospirales</taxon>
        <taxon>Lachnospiraceae</taxon>
        <taxon>Agathobacter</taxon>
    </lineage>
</organism>
<evidence type="ECO:0000256" key="5">
    <source>
        <dbReference type="ARBA" id="ARBA00022932"/>
    </source>
</evidence>
<dbReference type="GO" id="GO:0003684">
    <property type="term" value="F:damaged DNA binding"/>
    <property type="evidence" value="ECO:0007669"/>
    <property type="project" value="InterPro"/>
</dbReference>
<dbReference type="InterPro" id="IPR043128">
    <property type="entry name" value="Rev_trsase/Diguanyl_cyclase"/>
</dbReference>
<dbReference type="GO" id="GO:0005829">
    <property type="term" value="C:cytosol"/>
    <property type="evidence" value="ECO:0007669"/>
    <property type="project" value="TreeGrafter"/>
</dbReference>
<feature type="compositionally biased region" description="Basic and acidic residues" evidence="6">
    <location>
        <begin position="96"/>
        <end position="128"/>
    </location>
</feature>
<dbReference type="GO" id="GO:0042276">
    <property type="term" value="P:error-prone translesion synthesis"/>
    <property type="evidence" value="ECO:0007669"/>
    <property type="project" value="TreeGrafter"/>
</dbReference>
<dbReference type="InterPro" id="IPR050116">
    <property type="entry name" value="DNA_polymerase-Y"/>
</dbReference>
<gene>
    <name evidence="8" type="ORF">T1815_09071</name>
</gene>
<evidence type="ECO:0000259" key="7">
    <source>
        <dbReference type="PROSITE" id="PS50173"/>
    </source>
</evidence>
<dbReference type="PROSITE" id="PS50173">
    <property type="entry name" value="UMUC"/>
    <property type="match status" value="1"/>
</dbReference>
<protein>
    <recommendedName>
        <fullName evidence="7">UmuC domain-containing protein</fullName>
    </recommendedName>
</protein>
<keyword evidence="9" id="KW-1185">Reference proteome</keyword>
<evidence type="ECO:0000313" key="8">
    <source>
        <dbReference type="EMBL" id="CRL34718.1"/>
    </source>
</evidence>
<feature type="region of interest" description="Disordered" evidence="6">
    <location>
        <begin position="91"/>
        <end position="128"/>
    </location>
</feature>
<sequence length="596" mass="67746">MDKHNEEHIYVAIDLKSFYASVECRERGKDALTTNLVVADPTRTEKTICLAVSPALKAYGIPGRARLFEVVQRVKEVNKLRLSKLMASGHAAGTVERSRQIEGEQSDRKQSAGEQQKRIQTDGNPDERKKYVTEIDIAENDITESTMTGFDYASYNANLLDTHPEYELTYIVAPPRMALYMDYSTRIYNIYLKYIAPEDISVYSIDEVFMDVTHYLRTYHMTARELASKMIDDVLKDTGITATCGIGTNLYLCKIAMDIMAKHAKPDERGVRIAELNENSYRRKLWDHRPITDFWRVGAGYAKKLEAAGMYTMGDVARCSTGGSNEFYNEEKLYKMFGINAELLIDHAWGYEPVTIADIKAYRPQTNSISSGQVLQEPYDYEKTKLIVREMTDLLVLDLVDKRLVTDQIVLTIGYDIANLSNKADRCFGNNYDHAVNKKGRDSIGGKKGTHRDYTGEITIDRYGRKVPKHAHGTANLGRYTSSTRIIMDAVMELYDRIIDPSLLTRRITVVANRVCDESKVQESEQFEQLDLFTDYQARAKEKQKEDEALSKERKLQEAMISVKKKYGKNAMLKGMNLEEGATTISRNNQIGGHKA</sequence>
<evidence type="ECO:0000256" key="3">
    <source>
        <dbReference type="ARBA" id="ARBA00022695"/>
    </source>
</evidence>
<dbReference type="InterPro" id="IPR001126">
    <property type="entry name" value="UmuC"/>
</dbReference>
<accession>A0A0M6WEK1</accession>
<feature type="domain" description="UmuC" evidence="7">
    <location>
        <begin position="10"/>
        <end position="298"/>
    </location>
</feature>
<dbReference type="Pfam" id="PF00817">
    <property type="entry name" value="IMS"/>
    <property type="match status" value="1"/>
</dbReference>
<dbReference type="AlphaFoldDB" id="A0A0M6WEK1"/>
<keyword evidence="2" id="KW-0515">Mutator protein</keyword>
<keyword evidence="5" id="KW-0808">Transferase</keyword>
<dbReference type="SUPFAM" id="SSF56672">
    <property type="entry name" value="DNA/RNA polymerases"/>
    <property type="match status" value="2"/>
</dbReference>
<evidence type="ECO:0000256" key="6">
    <source>
        <dbReference type="SAM" id="MobiDB-lite"/>
    </source>
</evidence>
<keyword evidence="5" id="KW-0239">DNA-directed DNA polymerase</keyword>
<dbReference type="EMBL" id="CVRQ01000012">
    <property type="protein sequence ID" value="CRL34718.1"/>
    <property type="molecule type" value="Genomic_DNA"/>
</dbReference>
<comment type="similarity">
    <text evidence="1">Belongs to the DNA polymerase type-Y family.</text>
</comment>
<dbReference type="Gene3D" id="3.30.70.270">
    <property type="match status" value="1"/>
</dbReference>
<dbReference type="GO" id="GO:0009432">
    <property type="term" value="P:SOS response"/>
    <property type="evidence" value="ECO:0007669"/>
    <property type="project" value="TreeGrafter"/>
</dbReference>
<evidence type="ECO:0000313" key="9">
    <source>
        <dbReference type="Proteomes" id="UP000049472"/>
    </source>
</evidence>
<dbReference type="GO" id="GO:0003887">
    <property type="term" value="F:DNA-directed DNA polymerase activity"/>
    <property type="evidence" value="ECO:0007669"/>
    <property type="project" value="UniProtKB-KW"/>
</dbReference>
<reference evidence="9" key="1">
    <citation type="submission" date="2015-05" db="EMBL/GenBank/DDBJ databases">
        <authorList>
            <consortium name="Pathogen Informatics"/>
        </authorList>
    </citation>
    <scope>NUCLEOTIDE SEQUENCE [LARGE SCALE GENOMIC DNA]</scope>
    <source>
        <strain evidence="9">T1-815</strain>
    </source>
</reference>
<keyword evidence="4" id="KW-0227">DNA damage</keyword>
<dbReference type="PANTHER" id="PTHR11076">
    <property type="entry name" value="DNA REPAIR POLYMERASE UMUC / TRANSFERASE FAMILY MEMBER"/>
    <property type="match status" value="1"/>
</dbReference>
<keyword evidence="3" id="KW-0548">Nucleotidyltransferase</keyword>